<dbReference type="AlphaFoldDB" id="A0A841LVV7"/>
<evidence type="ECO:0000313" key="2">
    <source>
        <dbReference type="Proteomes" id="UP000555393"/>
    </source>
</evidence>
<dbReference type="Proteomes" id="UP000555393">
    <property type="component" value="Unassembled WGS sequence"/>
</dbReference>
<accession>A0A841LVV7</accession>
<dbReference type="Gene3D" id="3.30.30.40">
    <property type="match status" value="1"/>
</dbReference>
<proteinExistence type="predicted"/>
<dbReference type="Pfam" id="PF01144">
    <property type="entry name" value="CoA_trans"/>
    <property type="match status" value="1"/>
</dbReference>
<gene>
    <name evidence="1" type="ORF">FHS77_002885</name>
</gene>
<dbReference type="SUPFAM" id="SSF100950">
    <property type="entry name" value="NagB/RpiA/CoA transferase-like"/>
    <property type="match status" value="1"/>
</dbReference>
<sequence>MTERLHLSELIARIPSGTKLAVPVDYAGVSMSGTAEIIRQNIGGLHLICVPTGGMQVDMLVGAGLVACVETSAVSLGEAGGAPCFNRAVKQGSIKLMDATCPAIHAGLIAAQKGVPFLPIRGLIGSDVFENRKDWKLIDNPFGENDPLVLIPAIQPDYALFHAPLADKYGNVWIGRRRELATMAYAAKHTLITVEKITDDNLLDDEVMAAGVLPSLYVDAVAHVSNGAAPYGVWGEYPADAQEIAAYAKAAQTEEGVADYLATASWMQEQRT</sequence>
<reference evidence="1 2" key="1">
    <citation type="submission" date="2020-08" db="EMBL/GenBank/DDBJ databases">
        <title>Genomic Encyclopedia of Type Strains, Phase IV (KMG-IV): sequencing the most valuable type-strain genomes for metagenomic binning, comparative biology and taxonomic classification.</title>
        <authorList>
            <person name="Goeker M."/>
        </authorList>
    </citation>
    <scope>NUCLEOTIDE SEQUENCE [LARGE SCALE GENOMIC DNA]</scope>
    <source>
        <strain evidence="1 2">DSM 22336</strain>
    </source>
</reference>
<comment type="caution">
    <text evidence="1">The sequence shown here is derived from an EMBL/GenBank/DDBJ whole genome shotgun (WGS) entry which is preliminary data.</text>
</comment>
<dbReference type="RefSeq" id="WP_184224479.1">
    <property type="nucleotide sequence ID" value="NZ_JACIIU010000023.1"/>
</dbReference>
<dbReference type="EC" id="2.8.3.12" evidence="1"/>
<evidence type="ECO:0000313" key="1">
    <source>
        <dbReference type="EMBL" id="MBB6262313.1"/>
    </source>
</evidence>
<organism evidence="1 2">
    <name type="scientific">Paenochrobactrum gallinarii</name>
    <dbReference type="NCBI Taxonomy" id="643673"/>
    <lineage>
        <taxon>Bacteria</taxon>
        <taxon>Pseudomonadati</taxon>
        <taxon>Pseudomonadota</taxon>
        <taxon>Alphaproteobacteria</taxon>
        <taxon>Hyphomicrobiales</taxon>
        <taxon>Brucellaceae</taxon>
        <taxon>Paenochrobactrum</taxon>
    </lineage>
</organism>
<dbReference type="InterPro" id="IPR037171">
    <property type="entry name" value="NagB/RpiA_transferase-like"/>
</dbReference>
<name>A0A841LVV7_9HYPH</name>
<keyword evidence="2" id="KW-1185">Reference proteome</keyword>
<dbReference type="Gene3D" id="3.40.1080.10">
    <property type="entry name" value="Glutaconate Coenzyme A-transferase"/>
    <property type="match status" value="1"/>
</dbReference>
<dbReference type="InterPro" id="IPR004165">
    <property type="entry name" value="CoA_trans_fam_I"/>
</dbReference>
<dbReference type="GO" id="GO:0018730">
    <property type="term" value="F:glutaconate CoA-transferase activity"/>
    <property type="evidence" value="ECO:0007669"/>
    <property type="project" value="UniProtKB-EC"/>
</dbReference>
<protein>
    <submittedName>
        <fullName evidence="1">Glutaconate CoA-transferase subunit A</fullName>
        <ecNumber evidence="1">2.8.3.12</ecNumber>
    </submittedName>
</protein>
<keyword evidence="1" id="KW-0808">Transferase</keyword>
<dbReference type="SMART" id="SM00882">
    <property type="entry name" value="CoA_trans"/>
    <property type="match status" value="1"/>
</dbReference>
<dbReference type="EMBL" id="JACIIU010000023">
    <property type="protein sequence ID" value="MBB6262313.1"/>
    <property type="molecule type" value="Genomic_DNA"/>
</dbReference>